<name>G7VCJ0_9CREN</name>
<dbReference type="BioCyc" id="PSP1104324:GJSN-1149-MONOMER"/>
<keyword evidence="1" id="KW-1133">Transmembrane helix</keyword>
<dbReference type="EMBL" id="CP003098">
    <property type="protein sequence ID" value="AET32610.1"/>
    <property type="molecule type" value="Genomic_DNA"/>
</dbReference>
<dbReference type="AlphaFoldDB" id="G7VCJ0"/>
<sequence>MKLYASALAFLVVGSALVAFAVVNAAVLYFAGVPKATLNITAPILGQTMTAKISGVPDPYVVGVNVVRAVLLLAIGLIGAKLIDTGLAELRERRREEALRRYYEEYGYQYQQY</sequence>
<proteinExistence type="predicted"/>
<organism evidence="2 3">
    <name type="scientific">Pyrobaculum ferrireducens</name>
    <dbReference type="NCBI Taxonomy" id="1104324"/>
    <lineage>
        <taxon>Archaea</taxon>
        <taxon>Thermoproteota</taxon>
        <taxon>Thermoprotei</taxon>
        <taxon>Thermoproteales</taxon>
        <taxon>Thermoproteaceae</taxon>
        <taxon>Pyrobaculum</taxon>
    </lineage>
</organism>
<dbReference type="eggNOG" id="arCOG05621">
    <property type="taxonomic scope" value="Archaea"/>
</dbReference>
<dbReference type="RefSeq" id="WP_014288438.1">
    <property type="nucleotide sequence ID" value="NC_016645.1"/>
</dbReference>
<evidence type="ECO:0000313" key="3">
    <source>
        <dbReference type="Proteomes" id="UP000005867"/>
    </source>
</evidence>
<dbReference type="Proteomes" id="UP000005867">
    <property type="component" value="Chromosome"/>
</dbReference>
<dbReference type="HOGENOM" id="CLU_2191119_0_0_2"/>
<dbReference type="GeneID" id="11595431"/>
<gene>
    <name evidence="2" type="ORF">P186_1177</name>
</gene>
<feature type="transmembrane region" description="Helical" evidence="1">
    <location>
        <begin position="60"/>
        <end position="83"/>
    </location>
</feature>
<protein>
    <submittedName>
        <fullName evidence="2">Uncharacterized protein</fullName>
    </submittedName>
</protein>
<evidence type="ECO:0000313" key="2">
    <source>
        <dbReference type="EMBL" id="AET32610.1"/>
    </source>
</evidence>
<keyword evidence="1" id="KW-0812">Transmembrane</keyword>
<dbReference type="STRING" id="1104324.P186_1177"/>
<keyword evidence="1" id="KW-0472">Membrane</keyword>
<accession>G7VCJ0</accession>
<reference evidence="2 3" key="1">
    <citation type="journal article" date="2012" name="J. Bacteriol.">
        <title>Complete genome sequence of strain 1860, a crenarchaeon of the genus pyrobaculum able to grow with various electron acceptors.</title>
        <authorList>
            <person name="Mardanov A.V."/>
            <person name="Gumerov V.M."/>
            <person name="Slobodkina G.B."/>
            <person name="Beletsky A.V."/>
            <person name="Bonch-Osmolovskaya E.A."/>
            <person name="Ravin N.V."/>
            <person name="Skryabin K.G."/>
        </authorList>
    </citation>
    <scope>NUCLEOTIDE SEQUENCE [LARGE SCALE GENOMIC DNA]</scope>
    <source>
        <strain evidence="2 3">1860</strain>
    </source>
</reference>
<dbReference type="KEGG" id="pyr:P186_1177"/>
<keyword evidence="3" id="KW-1185">Reference proteome</keyword>
<evidence type="ECO:0000256" key="1">
    <source>
        <dbReference type="SAM" id="Phobius"/>
    </source>
</evidence>